<dbReference type="EMBL" id="JAYKXP010000070">
    <property type="protein sequence ID" value="KAK7031150.1"/>
    <property type="molecule type" value="Genomic_DNA"/>
</dbReference>
<evidence type="ECO:0000313" key="2">
    <source>
        <dbReference type="Proteomes" id="UP001383192"/>
    </source>
</evidence>
<accession>A0AAW0BY93</accession>
<gene>
    <name evidence="1" type="ORF">VNI00_013565</name>
</gene>
<keyword evidence="2" id="KW-1185">Reference proteome</keyword>
<dbReference type="AlphaFoldDB" id="A0AAW0BY93"/>
<proteinExistence type="predicted"/>
<comment type="caution">
    <text evidence="1">The sequence shown here is derived from an EMBL/GenBank/DDBJ whole genome shotgun (WGS) entry which is preliminary data.</text>
</comment>
<evidence type="ECO:0000313" key="1">
    <source>
        <dbReference type="EMBL" id="KAK7031150.1"/>
    </source>
</evidence>
<reference evidence="1 2" key="1">
    <citation type="submission" date="2024-01" db="EMBL/GenBank/DDBJ databases">
        <title>A draft genome for a cacao thread blight-causing isolate of Paramarasmius palmivorus.</title>
        <authorList>
            <person name="Baruah I.K."/>
            <person name="Bukari Y."/>
            <person name="Amoako-Attah I."/>
            <person name="Meinhardt L.W."/>
            <person name="Bailey B.A."/>
            <person name="Cohen S.P."/>
        </authorList>
    </citation>
    <scope>NUCLEOTIDE SEQUENCE [LARGE SCALE GENOMIC DNA]</scope>
    <source>
        <strain evidence="1 2">GH-12</strain>
    </source>
</reference>
<name>A0AAW0BY93_9AGAR</name>
<sequence length="168" mass="18400">MYSLLFLQDLRPKQVQRIGSIFAGSSTRTKAVVGLAALGAGWITWNSLFPRGLPVLPVNWKGACKSSNCTHPVDIILKSRDGEKFGAHTKNLELYNDSFPSVNSVVPNDEDVTLLEDAATIRLLLLFSHNAKRPNLELETLDTVFAFVQAADKYGNHGAFAACNLALR</sequence>
<protein>
    <submittedName>
        <fullName evidence="1">Uncharacterized protein</fullName>
    </submittedName>
</protein>
<organism evidence="1 2">
    <name type="scientific">Paramarasmius palmivorus</name>
    <dbReference type="NCBI Taxonomy" id="297713"/>
    <lineage>
        <taxon>Eukaryota</taxon>
        <taxon>Fungi</taxon>
        <taxon>Dikarya</taxon>
        <taxon>Basidiomycota</taxon>
        <taxon>Agaricomycotina</taxon>
        <taxon>Agaricomycetes</taxon>
        <taxon>Agaricomycetidae</taxon>
        <taxon>Agaricales</taxon>
        <taxon>Marasmiineae</taxon>
        <taxon>Marasmiaceae</taxon>
        <taxon>Paramarasmius</taxon>
    </lineage>
</organism>
<dbReference type="Proteomes" id="UP001383192">
    <property type="component" value="Unassembled WGS sequence"/>
</dbReference>